<evidence type="ECO:0000256" key="6">
    <source>
        <dbReference type="ARBA" id="ARBA00023136"/>
    </source>
</evidence>
<keyword evidence="3" id="KW-1003">Cell membrane</keyword>
<feature type="transmembrane region" description="Helical" evidence="7">
    <location>
        <begin position="218"/>
        <end position="239"/>
    </location>
</feature>
<gene>
    <name evidence="8" type="ORF">FOC47_24840</name>
</gene>
<dbReference type="AlphaFoldDB" id="A0AAQ1R490"/>
<name>A0AAQ1R490_9FIRM</name>
<keyword evidence="2" id="KW-0813">Transport</keyword>
<keyword evidence="6 7" id="KW-0472">Membrane</keyword>
<keyword evidence="5 7" id="KW-1133">Transmembrane helix</keyword>
<dbReference type="PANTHER" id="PTHR42865:SF7">
    <property type="entry name" value="PROTON_GLUTAMATE-ASPARTATE SYMPORTER"/>
    <property type="match status" value="1"/>
</dbReference>
<dbReference type="RefSeq" id="WP_003523257.1">
    <property type="nucleotide sequence ID" value="NZ_CABKQO010000001.1"/>
</dbReference>
<feature type="transmembrane region" description="Helical" evidence="7">
    <location>
        <begin position="39"/>
        <end position="57"/>
    </location>
</feature>
<evidence type="ECO:0000313" key="9">
    <source>
        <dbReference type="Proteomes" id="UP000501069"/>
    </source>
</evidence>
<evidence type="ECO:0000313" key="8">
    <source>
        <dbReference type="EMBL" id="QIX93481.1"/>
    </source>
</evidence>
<sequence length="419" mass="44699">MKKRKISDITMILIAMLLGSLAGIIIGKPATYIGFIGDIWLNLMKMFLVPIVVCMLVKGISSMDSPEALGRIGIKIIVFYIFTTICAGVLGIGVTSILNPGSGFSYEAATEEIVVNEMPTIAEFFKSMFSSNIFATFSSGDMMQVVIISCIIGVAIVLLPEGKREPVRDWFVAMSDLVMSIINIALKLAPIGVFCLMASSLGKYGVGLLVTIGKILGTFYLCCALHLIVVYCLLLWMLTGISPITFIRKAFNTFATAASTCSSNAVIPVSMEVATQNFGCDESVASLGIPLGATVNKDGVAILCGVVLIFSGQAMGIPLTITQIINILFVTTLVTSAGSGVPGGGLMNLMIVGTAVGMPLDIVLMVGGFYRFFDMGTTSMNCLGDMSATVIVDRMEKRRAAKLEKKTSAMKERIYECSE</sequence>
<dbReference type="InterPro" id="IPR001991">
    <property type="entry name" value="Na-dicarboxylate_symporter"/>
</dbReference>
<evidence type="ECO:0000256" key="3">
    <source>
        <dbReference type="ARBA" id="ARBA00022475"/>
    </source>
</evidence>
<organism evidence="8 9">
    <name type="scientific">Enterocloster clostridioformis</name>
    <dbReference type="NCBI Taxonomy" id="1531"/>
    <lineage>
        <taxon>Bacteria</taxon>
        <taxon>Bacillati</taxon>
        <taxon>Bacillota</taxon>
        <taxon>Clostridia</taxon>
        <taxon>Lachnospirales</taxon>
        <taxon>Lachnospiraceae</taxon>
        <taxon>Enterocloster</taxon>
    </lineage>
</organism>
<evidence type="ECO:0000256" key="1">
    <source>
        <dbReference type="ARBA" id="ARBA00004651"/>
    </source>
</evidence>
<dbReference type="EMBL" id="CP050964">
    <property type="protein sequence ID" value="QIX93481.1"/>
    <property type="molecule type" value="Genomic_DNA"/>
</dbReference>
<feature type="transmembrane region" description="Helical" evidence="7">
    <location>
        <begin position="142"/>
        <end position="159"/>
    </location>
</feature>
<comment type="subcellular location">
    <subcellularLocation>
        <location evidence="1">Cell membrane</location>
        <topology evidence="1">Multi-pass membrane protein</topology>
    </subcellularLocation>
</comment>
<evidence type="ECO:0000256" key="2">
    <source>
        <dbReference type="ARBA" id="ARBA00022448"/>
    </source>
</evidence>
<dbReference type="GO" id="GO:0005886">
    <property type="term" value="C:plasma membrane"/>
    <property type="evidence" value="ECO:0007669"/>
    <property type="project" value="UniProtKB-SubCell"/>
</dbReference>
<dbReference type="InterPro" id="IPR036458">
    <property type="entry name" value="Na:dicarbo_symporter_sf"/>
</dbReference>
<feature type="transmembrane region" description="Helical" evidence="7">
    <location>
        <begin position="171"/>
        <end position="198"/>
    </location>
</feature>
<protein>
    <submittedName>
        <fullName evidence="8">Dicarboxylate/amino acid:cation symporter</fullName>
    </submittedName>
</protein>
<feature type="transmembrane region" description="Helical" evidence="7">
    <location>
        <begin position="12"/>
        <end position="33"/>
    </location>
</feature>
<dbReference type="GeneID" id="57964426"/>
<proteinExistence type="predicted"/>
<dbReference type="Gene3D" id="1.10.3860.10">
    <property type="entry name" value="Sodium:dicarboxylate symporter"/>
    <property type="match status" value="1"/>
</dbReference>
<feature type="transmembrane region" description="Helical" evidence="7">
    <location>
        <begin position="349"/>
        <end position="370"/>
    </location>
</feature>
<dbReference type="PANTHER" id="PTHR42865">
    <property type="entry name" value="PROTON/GLUTAMATE-ASPARTATE SYMPORTER"/>
    <property type="match status" value="1"/>
</dbReference>
<dbReference type="Proteomes" id="UP000501069">
    <property type="component" value="Chromosome"/>
</dbReference>
<dbReference type="PRINTS" id="PR00173">
    <property type="entry name" value="EDTRNSPORT"/>
</dbReference>
<dbReference type="SUPFAM" id="SSF118215">
    <property type="entry name" value="Proton glutamate symport protein"/>
    <property type="match status" value="1"/>
</dbReference>
<evidence type="ECO:0000256" key="7">
    <source>
        <dbReference type="SAM" id="Phobius"/>
    </source>
</evidence>
<accession>A0AAQ1R490</accession>
<keyword evidence="4 7" id="KW-0812">Transmembrane</keyword>
<dbReference type="Pfam" id="PF00375">
    <property type="entry name" value="SDF"/>
    <property type="match status" value="1"/>
</dbReference>
<evidence type="ECO:0000256" key="4">
    <source>
        <dbReference type="ARBA" id="ARBA00022692"/>
    </source>
</evidence>
<evidence type="ECO:0000256" key="5">
    <source>
        <dbReference type="ARBA" id="ARBA00022989"/>
    </source>
</evidence>
<feature type="transmembrane region" description="Helical" evidence="7">
    <location>
        <begin position="77"/>
        <end position="98"/>
    </location>
</feature>
<dbReference type="GO" id="GO:0015293">
    <property type="term" value="F:symporter activity"/>
    <property type="evidence" value="ECO:0007669"/>
    <property type="project" value="UniProtKB-KW"/>
</dbReference>
<reference evidence="8 9" key="1">
    <citation type="submission" date="2019-11" db="EMBL/GenBank/DDBJ databases">
        <title>FDA dAtabase for Regulatory Grade micrObial Sequences (FDA-ARGOS): Supporting development and validation of Infectious Disease Dx tests.</title>
        <authorList>
            <person name="Turner S."/>
            <person name="Byrd R."/>
            <person name="Tallon L."/>
            <person name="Sadzewicz L."/>
            <person name="Vavikolanu K."/>
            <person name="Mehta A."/>
            <person name="Aluvathingal J."/>
            <person name="Nadendla S."/>
            <person name="Myers T."/>
            <person name="Yan Y."/>
            <person name="Sichtig H."/>
        </authorList>
    </citation>
    <scope>NUCLEOTIDE SEQUENCE [LARGE SCALE GENOMIC DNA]</scope>
    <source>
        <strain evidence="8 9">FDAARGOS_739</strain>
    </source>
</reference>